<evidence type="ECO:0000313" key="13">
    <source>
        <dbReference type="Proteomes" id="UP001642464"/>
    </source>
</evidence>
<evidence type="ECO:0000256" key="4">
    <source>
        <dbReference type="ARBA" id="ARBA00022824"/>
    </source>
</evidence>
<dbReference type="PANTHER" id="PTHR11009">
    <property type="entry name" value="DER1-LIKE PROTEIN, DERLIN"/>
    <property type="match status" value="1"/>
</dbReference>
<feature type="transmembrane region" description="Helical" evidence="9">
    <location>
        <begin position="1633"/>
        <end position="1649"/>
    </location>
</feature>
<feature type="compositionally biased region" description="Gly residues" evidence="8">
    <location>
        <begin position="1338"/>
        <end position="1354"/>
    </location>
</feature>
<feature type="region of interest" description="Disordered" evidence="8">
    <location>
        <begin position="1335"/>
        <end position="1360"/>
    </location>
</feature>
<feature type="transmembrane region" description="Helical" evidence="9">
    <location>
        <begin position="1533"/>
        <end position="1557"/>
    </location>
</feature>
<keyword evidence="4" id="KW-0256">Endoplasmic reticulum</keyword>
<feature type="compositionally biased region" description="Polar residues" evidence="8">
    <location>
        <begin position="461"/>
        <end position="477"/>
    </location>
</feature>
<feature type="compositionally biased region" description="Acidic residues" evidence="8">
    <location>
        <begin position="287"/>
        <end position="300"/>
    </location>
</feature>
<feature type="domain" description="DUF547" evidence="10">
    <location>
        <begin position="776"/>
        <end position="847"/>
    </location>
</feature>
<comment type="similarity">
    <text evidence="2">Belongs to the derlin family.</text>
</comment>
<evidence type="ECO:0000259" key="11">
    <source>
        <dbReference type="Pfam" id="PF08588"/>
    </source>
</evidence>
<dbReference type="Proteomes" id="UP001642464">
    <property type="component" value="Unassembled WGS sequence"/>
</dbReference>
<dbReference type="EMBL" id="CAXAMM010003758">
    <property type="protein sequence ID" value="CAK9001119.1"/>
    <property type="molecule type" value="Genomic_DNA"/>
</dbReference>
<evidence type="ECO:0000256" key="8">
    <source>
        <dbReference type="SAM" id="MobiDB-lite"/>
    </source>
</evidence>
<dbReference type="InterPro" id="IPR006869">
    <property type="entry name" value="DUF547"/>
</dbReference>
<dbReference type="Gene3D" id="1.25.40.10">
    <property type="entry name" value="Tetratricopeptide repeat domain"/>
    <property type="match status" value="2"/>
</dbReference>
<keyword evidence="5 9" id="KW-1133">Transmembrane helix</keyword>
<evidence type="ECO:0000259" key="10">
    <source>
        <dbReference type="Pfam" id="PF04784"/>
    </source>
</evidence>
<feature type="transmembrane region" description="Helical" evidence="9">
    <location>
        <begin position="1669"/>
        <end position="1689"/>
    </location>
</feature>
<comment type="subcellular location">
    <subcellularLocation>
        <location evidence="1">Endoplasmic reticulum membrane</location>
        <topology evidence="1">Multi-pass membrane protein</topology>
    </subcellularLocation>
</comment>
<comment type="caution">
    <text evidence="12">The sequence shown here is derived from an EMBL/GenBank/DDBJ whole genome shotgun (WGS) entry which is preliminary data.</text>
</comment>
<dbReference type="Pfam" id="PF04511">
    <property type="entry name" value="DER1"/>
    <property type="match status" value="1"/>
</dbReference>
<dbReference type="InterPro" id="IPR035952">
    <property type="entry name" value="Rhomboid-like_sf"/>
</dbReference>
<evidence type="ECO:0000256" key="7">
    <source>
        <dbReference type="PROSITE-ProRule" id="PRU00708"/>
    </source>
</evidence>
<evidence type="ECO:0000256" key="3">
    <source>
        <dbReference type="ARBA" id="ARBA00022692"/>
    </source>
</evidence>
<feature type="repeat" description="PPR" evidence="7">
    <location>
        <begin position="1292"/>
        <end position="1326"/>
    </location>
</feature>
<dbReference type="Pfam" id="PF04784">
    <property type="entry name" value="DUF547"/>
    <property type="match status" value="1"/>
</dbReference>
<protein>
    <submittedName>
        <fullName evidence="12">Derlin-2 (Degradation in endoplasmic reticulum protein 2) (DERtrin-2) (Der1-like protein 2) (F-LAN-1) (F-LANa)</fullName>
    </submittedName>
</protein>
<evidence type="ECO:0000256" key="6">
    <source>
        <dbReference type="ARBA" id="ARBA00023136"/>
    </source>
</evidence>
<sequence>MSSRSRPFFLSLGTVTGEKVPVTINGEPVEFDAPGFKGRFHVIHDTGNEPGNVKPEQTGGPRKGLMVQFQGKFKKIASMGQENSTNIWAGGTLDGELNLGWIMSNVASVGAKFAKKKTGGRFVIDLGTKTSPCFMGFHIRALMCFNRTPEGEEPPKLGSDEVENIAWAGPGLLEVDTTSTYTFVWRVAYLDLCTWELLKVPAISPLPLESVLGDIKSGIACIYDLGHCGGDHSKFRESLILEIFFARGSEGDEWPQPALLPPEMDDSPKTPLEAASDASEEASQPDPEAEGLVVEDENSDSDSTQDSLEDDAFDQDEEEIRALSKSHSQALLEIETWRPRSMDGPAANINVEMPFYIEAIDRFRRRKVRYWYIFGILSDAQKPLWHARDSLELASLCRPKRRLRTFRRGPGARRYTCCAVKTLEQFRMVVLDHLKQEDSKLRNVLLRAAESGTLTPEMVDKQTSGVPTPEASSSQMSPARLARKVRKGAMGLRRRRWPSIAPRFFMASDSVICALAFAHARQGRGKIVQEALVGAVHFEGRLCEELLRLSSDGILRCFTPYDCEKPRVSVHVSEIQQVDSVPGLFLGRFLLWQVHTVLRVFVFCCADGADRELWISNLQQVMSQFHDSSQLLTPAETKQQIDSPREPMTPKTPATWKSSRSTPADVFGSIAKKAAVKVAGGASKGMASLRAIASGQRVPSKEAILLMDSTRARRWGHRRRLVLNDRILTSAPKQAFESDIAQVLLETALSLGDVPAAGDVASFLDATCLLKAIQFASWSEAEQLAFWVNIYHCLLLHGFLIFGAPQTKSEMSNFRNRVSYLIGSRPMSLREIETVILHVPRSDPQAARQARARARQLMGVFGLCWGKLPHASRPVPRVNGDDGPDSPVSRLDEAVGQSDTLGPLCLPKMQLPKVPWASGKVQACLYLGISPESWILPKQDLRVVLTLNRGTLSCLSAIPVLTPENLEQELDCMAHQFVSTFVEVQLRDTVPERATLPMMCQGILQEFRDNERDLLAFIWNFMSKEAAQLPERKVRVKFKKFPQDARPRAQFFKAILTPKTMSSSTSFEALGSAAKAGNRMVAGSCMSLVALSQKASSDVRAGRWRLAFRRLFADLKHHGLQLDEPAATLGIKSCSASNSWVFALRVLDLARDAGAFDAVLCSAALDSCGKGLAWRDVLNVFSYIPQCGLQRNVIMANAAVSCFQRTRFWRLAAAFLQEISSKRLRLLDTTFDAATGALGAHSWKEAVFWLWKARGCGLSGSMMRINMALGAAAASSWRSGGSLLEGSEIKADVYGWTSVISGFTRASRWESASSLASQLARRRLQAHLITQNALLGGRSEGGPSGPGSAAGAGRAGRAVPASSRPWDRALQQVSIGFDVVTGCSLVSAATLAKQWASAVGFLHATRERGVLLDGIAWSAGVSALAFGSFWESSLLQAAATISAWKGLSGAITSTLLGSCTLWEVAINVLASTQHANLEPDASSDGAAAFLRSISKGSWQHSLAFAERDHEALKQASVAESMVQCLLQAGSFELTAFFVTTVFVQLGFLDPMLIALNWPMVINKLQVWRLLTPVSFFGTFSFQFLFQMYFFSSFSSKLEQNQAFSQPGDYLFFLLLQILLLDVISLALAWPAGFPFLGPSLVFAILYYWSRREPYAKLSFFSFSIQGYQFPFALLFFQLLIGGNIWMDLLGLASGHIYYFLAEVVPQEYGYTFIKTPAVLTNFMARQTGRGGVPAAAQQQTRFQGRGGGLRNFDVFKRLYTSTLQQVTT</sequence>
<gene>
    <name evidence="12" type="ORF">SCF082_LOCUS6787</name>
</gene>
<evidence type="ECO:0000256" key="9">
    <source>
        <dbReference type="SAM" id="Phobius"/>
    </source>
</evidence>
<accession>A0ABP0IIB1</accession>
<feature type="domain" description="Domain of unknown function at the cortex 1" evidence="11">
    <location>
        <begin position="18"/>
        <end position="214"/>
    </location>
</feature>
<keyword evidence="3 9" id="KW-0812">Transmembrane</keyword>
<reference evidence="12 13" key="1">
    <citation type="submission" date="2024-02" db="EMBL/GenBank/DDBJ databases">
        <authorList>
            <person name="Chen Y."/>
            <person name="Shah S."/>
            <person name="Dougan E. K."/>
            <person name="Thang M."/>
            <person name="Chan C."/>
        </authorList>
    </citation>
    <scope>NUCLEOTIDE SEQUENCE [LARGE SCALE GENOMIC DNA]</scope>
</reference>
<keyword evidence="6 9" id="KW-0472">Membrane</keyword>
<feature type="region of interest" description="Disordered" evidence="8">
    <location>
        <begin position="458"/>
        <end position="480"/>
    </location>
</feature>
<keyword evidence="13" id="KW-1185">Reference proteome</keyword>
<dbReference type="InterPro" id="IPR013897">
    <property type="entry name" value="Duc1"/>
</dbReference>
<dbReference type="SUPFAM" id="SSF144091">
    <property type="entry name" value="Rhomboid-like"/>
    <property type="match status" value="1"/>
</dbReference>
<evidence type="ECO:0000256" key="5">
    <source>
        <dbReference type="ARBA" id="ARBA00022989"/>
    </source>
</evidence>
<organism evidence="12 13">
    <name type="scientific">Durusdinium trenchii</name>
    <dbReference type="NCBI Taxonomy" id="1381693"/>
    <lineage>
        <taxon>Eukaryota</taxon>
        <taxon>Sar</taxon>
        <taxon>Alveolata</taxon>
        <taxon>Dinophyceae</taxon>
        <taxon>Suessiales</taxon>
        <taxon>Symbiodiniaceae</taxon>
        <taxon>Durusdinium</taxon>
    </lineage>
</organism>
<feature type="region of interest" description="Disordered" evidence="8">
    <location>
        <begin position="635"/>
        <end position="660"/>
    </location>
</feature>
<evidence type="ECO:0000256" key="1">
    <source>
        <dbReference type="ARBA" id="ARBA00004477"/>
    </source>
</evidence>
<dbReference type="SUPFAM" id="SSF50729">
    <property type="entry name" value="PH domain-like"/>
    <property type="match status" value="1"/>
</dbReference>
<dbReference type="InterPro" id="IPR011990">
    <property type="entry name" value="TPR-like_helical_dom_sf"/>
</dbReference>
<evidence type="ECO:0000256" key="2">
    <source>
        <dbReference type="ARBA" id="ARBA00008917"/>
    </source>
</evidence>
<evidence type="ECO:0000313" key="12">
    <source>
        <dbReference type="EMBL" id="CAK9001119.1"/>
    </source>
</evidence>
<name>A0ABP0IIB1_9DINO</name>
<dbReference type="Pfam" id="PF08588">
    <property type="entry name" value="Duc1"/>
    <property type="match status" value="1"/>
</dbReference>
<feature type="transmembrane region" description="Helical" evidence="9">
    <location>
        <begin position="1569"/>
        <end position="1589"/>
    </location>
</feature>
<dbReference type="InterPro" id="IPR007599">
    <property type="entry name" value="DER1"/>
</dbReference>
<dbReference type="PROSITE" id="PS51375">
    <property type="entry name" value="PPR"/>
    <property type="match status" value="1"/>
</dbReference>
<dbReference type="InterPro" id="IPR002885">
    <property type="entry name" value="PPR_rpt"/>
</dbReference>
<feature type="region of interest" description="Disordered" evidence="8">
    <location>
        <begin position="252"/>
        <end position="312"/>
    </location>
</feature>
<proteinExistence type="inferred from homology"/>